<dbReference type="Pfam" id="PF07885">
    <property type="entry name" value="Ion_trans_2"/>
    <property type="match status" value="1"/>
</dbReference>
<reference evidence="13 14" key="1">
    <citation type="submission" date="2019-06" db="EMBL/GenBank/DDBJ databases">
        <title>Description of Kitasatospora acidophila sp. nov. isolated from pine grove soil, and reclassification of Streptomyces novaecaesareae to Kitasatospora novaeceasareae comb. nov.</title>
        <authorList>
            <person name="Kim M.J."/>
        </authorList>
    </citation>
    <scope>NUCLEOTIDE SEQUENCE [LARGE SCALE GENOMIC DNA]</scope>
    <source>
        <strain evidence="13 14">MMS16-CNU292</strain>
    </source>
</reference>
<evidence type="ECO:0000256" key="4">
    <source>
        <dbReference type="ARBA" id="ARBA00022692"/>
    </source>
</evidence>
<evidence type="ECO:0000256" key="8">
    <source>
        <dbReference type="ARBA" id="ARBA00023065"/>
    </source>
</evidence>
<keyword evidence="4 11" id="KW-0812">Transmembrane</keyword>
<dbReference type="OrthoDB" id="9799090at2"/>
<feature type="domain" description="Potassium channel" evidence="12">
    <location>
        <begin position="61"/>
        <end position="139"/>
    </location>
</feature>
<keyword evidence="5" id="KW-0631">Potassium channel</keyword>
<organism evidence="13 14">
    <name type="scientific">Kitasatospora acidiphila</name>
    <dbReference type="NCBI Taxonomy" id="2567942"/>
    <lineage>
        <taxon>Bacteria</taxon>
        <taxon>Bacillati</taxon>
        <taxon>Actinomycetota</taxon>
        <taxon>Actinomycetes</taxon>
        <taxon>Kitasatosporales</taxon>
        <taxon>Streptomycetaceae</taxon>
        <taxon>Kitasatospora</taxon>
    </lineage>
</organism>
<name>A0A540WGD7_9ACTN</name>
<evidence type="ECO:0000313" key="13">
    <source>
        <dbReference type="EMBL" id="TQF07484.1"/>
    </source>
</evidence>
<keyword evidence="7 11" id="KW-1133">Transmembrane helix</keyword>
<comment type="caution">
    <text evidence="13">The sequence shown here is derived from an EMBL/GenBank/DDBJ whole genome shotgun (WGS) entry which is preliminary data.</text>
</comment>
<evidence type="ECO:0000259" key="12">
    <source>
        <dbReference type="Pfam" id="PF07885"/>
    </source>
</evidence>
<evidence type="ECO:0000256" key="11">
    <source>
        <dbReference type="SAM" id="Phobius"/>
    </source>
</evidence>
<keyword evidence="14" id="KW-1185">Reference proteome</keyword>
<gene>
    <name evidence="13" type="ORF">E6W39_21110</name>
</gene>
<evidence type="ECO:0000256" key="7">
    <source>
        <dbReference type="ARBA" id="ARBA00022989"/>
    </source>
</evidence>
<dbReference type="AlphaFoldDB" id="A0A540WGD7"/>
<dbReference type="GO" id="GO:0005267">
    <property type="term" value="F:potassium channel activity"/>
    <property type="evidence" value="ECO:0007669"/>
    <property type="project" value="UniProtKB-KW"/>
</dbReference>
<dbReference type="InterPro" id="IPR047871">
    <property type="entry name" value="K_chnl_Slo-like"/>
</dbReference>
<evidence type="ECO:0000256" key="10">
    <source>
        <dbReference type="ARBA" id="ARBA00023303"/>
    </source>
</evidence>
<feature type="transmembrane region" description="Helical" evidence="11">
    <location>
        <begin position="115"/>
        <end position="135"/>
    </location>
</feature>
<keyword evidence="8" id="KW-0406">Ion transport</keyword>
<evidence type="ECO:0000256" key="6">
    <source>
        <dbReference type="ARBA" id="ARBA00022958"/>
    </source>
</evidence>
<keyword evidence="9 11" id="KW-0472">Membrane</keyword>
<evidence type="ECO:0000256" key="3">
    <source>
        <dbReference type="ARBA" id="ARBA00022538"/>
    </source>
</evidence>
<dbReference type="GO" id="GO:0016020">
    <property type="term" value="C:membrane"/>
    <property type="evidence" value="ECO:0007669"/>
    <property type="project" value="UniProtKB-SubCell"/>
</dbReference>
<evidence type="ECO:0000256" key="1">
    <source>
        <dbReference type="ARBA" id="ARBA00004141"/>
    </source>
</evidence>
<keyword evidence="2" id="KW-0813">Transport</keyword>
<dbReference type="PANTHER" id="PTHR10027">
    <property type="entry name" value="CALCIUM-ACTIVATED POTASSIUM CHANNEL ALPHA CHAIN"/>
    <property type="match status" value="1"/>
</dbReference>
<dbReference type="Proteomes" id="UP000319103">
    <property type="component" value="Unassembled WGS sequence"/>
</dbReference>
<evidence type="ECO:0000256" key="2">
    <source>
        <dbReference type="ARBA" id="ARBA00022448"/>
    </source>
</evidence>
<feature type="transmembrane region" description="Helical" evidence="11">
    <location>
        <begin position="54"/>
        <end position="74"/>
    </location>
</feature>
<dbReference type="EMBL" id="VIGB01000003">
    <property type="protein sequence ID" value="TQF07484.1"/>
    <property type="molecule type" value="Genomic_DNA"/>
</dbReference>
<dbReference type="PANTHER" id="PTHR10027:SF10">
    <property type="entry name" value="SLOWPOKE 2, ISOFORM D"/>
    <property type="match status" value="1"/>
</dbReference>
<keyword evidence="6" id="KW-0630">Potassium</keyword>
<protein>
    <submittedName>
        <fullName evidence="13">Two pore domain potassium channel family protein</fullName>
    </submittedName>
</protein>
<sequence length="156" mass="16740">MLTVYFTVPLGSFGPEHPVLSWTVFLVFLTALAALLVHQIALIMRESDQGLPGLAILAVSILTLVAFSAAYFVLARRPGEFSGLQTRLDALYFTVVTMATVGYGDIVATGQSSRVVVVVQIVYTLVFLAAGFTALGQRARRRIGSGRHADDRSGHG</sequence>
<keyword evidence="3" id="KW-0633">Potassium transport</keyword>
<evidence type="ECO:0000313" key="14">
    <source>
        <dbReference type="Proteomes" id="UP000319103"/>
    </source>
</evidence>
<keyword evidence="10 13" id="KW-0407">Ion channel</keyword>
<feature type="transmembrane region" description="Helical" evidence="11">
    <location>
        <begin position="20"/>
        <end position="42"/>
    </location>
</feature>
<dbReference type="InterPro" id="IPR013099">
    <property type="entry name" value="K_chnl_dom"/>
</dbReference>
<accession>A0A540WGD7</accession>
<evidence type="ECO:0000256" key="5">
    <source>
        <dbReference type="ARBA" id="ARBA00022826"/>
    </source>
</evidence>
<proteinExistence type="predicted"/>
<evidence type="ECO:0000256" key="9">
    <source>
        <dbReference type="ARBA" id="ARBA00023136"/>
    </source>
</evidence>
<comment type="subcellular location">
    <subcellularLocation>
        <location evidence="1">Membrane</location>
        <topology evidence="1">Multi-pass membrane protein</topology>
    </subcellularLocation>
</comment>
<dbReference type="SUPFAM" id="SSF81324">
    <property type="entry name" value="Voltage-gated potassium channels"/>
    <property type="match status" value="1"/>
</dbReference>
<dbReference type="Gene3D" id="1.10.287.70">
    <property type="match status" value="1"/>
</dbReference>